<proteinExistence type="predicted"/>
<name>A0A4C2AFH9_EUMVA</name>
<dbReference type="EMBL" id="BGZK01003020">
    <property type="protein sequence ID" value="GBP97879.1"/>
    <property type="molecule type" value="Genomic_DNA"/>
</dbReference>
<organism evidence="1 2">
    <name type="scientific">Eumeta variegata</name>
    <name type="common">Bagworm moth</name>
    <name type="synonym">Eumeta japonica</name>
    <dbReference type="NCBI Taxonomy" id="151549"/>
    <lineage>
        <taxon>Eukaryota</taxon>
        <taxon>Metazoa</taxon>
        <taxon>Ecdysozoa</taxon>
        <taxon>Arthropoda</taxon>
        <taxon>Hexapoda</taxon>
        <taxon>Insecta</taxon>
        <taxon>Pterygota</taxon>
        <taxon>Neoptera</taxon>
        <taxon>Endopterygota</taxon>
        <taxon>Lepidoptera</taxon>
        <taxon>Glossata</taxon>
        <taxon>Ditrysia</taxon>
        <taxon>Tineoidea</taxon>
        <taxon>Psychidae</taxon>
        <taxon>Oiketicinae</taxon>
        <taxon>Eumeta</taxon>
    </lineage>
</organism>
<evidence type="ECO:0000313" key="1">
    <source>
        <dbReference type="EMBL" id="GBP97879.1"/>
    </source>
</evidence>
<comment type="caution">
    <text evidence="1">The sequence shown here is derived from an EMBL/GenBank/DDBJ whole genome shotgun (WGS) entry which is preliminary data.</text>
</comment>
<reference evidence="1 2" key="1">
    <citation type="journal article" date="2019" name="Commun. Biol.">
        <title>The bagworm genome reveals a unique fibroin gene that provides high tensile strength.</title>
        <authorList>
            <person name="Kono N."/>
            <person name="Nakamura H."/>
            <person name="Ohtoshi R."/>
            <person name="Tomita M."/>
            <person name="Numata K."/>
            <person name="Arakawa K."/>
        </authorList>
    </citation>
    <scope>NUCLEOTIDE SEQUENCE [LARGE SCALE GENOMIC DNA]</scope>
</reference>
<sequence>MRSGAGFFSQKKNLIPDLETKSTSEGLSINRLTTNSGHYDINCSAIRPTGPYKLYGGPNYGELRRNTDTEIKFYEFPREKDLKPVDDYRIGCRLQTQQFVAAVSRATGVSDSPAEKLYVLYECTSQGESPDDPLPFYDPATFLHQLLPYSSAHSFFHQISCYEFIFQPKSWVLLPAVSNTNMTMTNWNIVSIALEEIDTHNLNSISDDLVTMDETDSAIRALTNYIKALIRNNSWVVFGELGSLKDILSCVRIAESQTPSPISSECIYHCSEESGPHKSSNVT</sequence>
<dbReference type="AlphaFoldDB" id="A0A4C2AFH9"/>
<keyword evidence="2" id="KW-1185">Reference proteome</keyword>
<dbReference type="Proteomes" id="UP000299102">
    <property type="component" value="Unassembled WGS sequence"/>
</dbReference>
<protein>
    <submittedName>
        <fullName evidence="1">Uncharacterized protein</fullName>
    </submittedName>
</protein>
<evidence type="ECO:0000313" key="2">
    <source>
        <dbReference type="Proteomes" id="UP000299102"/>
    </source>
</evidence>
<gene>
    <name evidence="1" type="ORF">EVAR_91702_1</name>
</gene>
<accession>A0A4C2AFH9</accession>